<reference evidence="1 2" key="1">
    <citation type="journal article" date="2023" name="G3 (Bethesda)">
        <title>A high-quality reference genome for the fission yeast Schizosaccharomyces osmophilus.</title>
        <authorList>
            <person name="Jia G.S."/>
            <person name="Zhang W.C."/>
            <person name="Liang Y."/>
            <person name="Liu X.H."/>
            <person name="Rhind N."/>
            <person name="Pidoux A."/>
            <person name="Brysch-Herzberg M."/>
            <person name="Du L.L."/>
        </authorList>
    </citation>
    <scope>NUCLEOTIDE SEQUENCE [LARGE SCALE GENOMIC DNA]</scope>
    <source>
        <strain evidence="1 2">CBS 15793</strain>
    </source>
</reference>
<dbReference type="KEGG" id="som:SOMG_01633"/>
<sequence>MAKIMFRKRIVKRYLFIIALFISGTLFLQNTPAFKTKIPSLDLKPKATLSTKFEDYKNKFISSLEKAKPPSDTIMFTAYGLESPTHSLFMLACDMAFKSKSSVSFLLIEDGSEPLDLFELNRETEASCPLNFFFVKGIDKLTDELPLKDLISLQFQQALKSISPSVIVTSKQSSQVMKDATGPYLANNYYSHNVIDTNALDENAWVASLDAESLKHFRTPRINVVLIAEEDSFKEIPNMLSDLKKDYHSPDEYPYVFIHIYLLKKLPDLKAIRNKWPQDRLFMQFHEEKKHHEFTELWVPPNDYTYALFVDMTKDVSTELSSKLLTWYKFLILTTFYKEDSSIIRDNIMSITSSSEAVSDNPITFFQRKLPNVFLFTPIAFQKFQEYVFARKFVPDFKVTNFIPDEYEDDPTVFQQVGNLLTEFQALLGLYSLVVSPANNGPLDSVKIDSVMSDFLKCPPNISFPQLSLDPLFHTFDDQILNFSSAKNMSTDLYQSVSGCAQSHVLSAFPIQSIFCPKS</sequence>
<gene>
    <name evidence="1" type="ORF">SOMG_01633</name>
</gene>
<name>A0AAF0AUP1_9SCHI</name>
<dbReference type="Proteomes" id="UP001212411">
    <property type="component" value="Chromosome 1"/>
</dbReference>
<evidence type="ECO:0000313" key="2">
    <source>
        <dbReference type="Proteomes" id="UP001212411"/>
    </source>
</evidence>
<organism evidence="1 2">
    <name type="scientific">Schizosaccharomyces osmophilus</name>
    <dbReference type="NCBI Taxonomy" id="2545709"/>
    <lineage>
        <taxon>Eukaryota</taxon>
        <taxon>Fungi</taxon>
        <taxon>Dikarya</taxon>
        <taxon>Ascomycota</taxon>
        <taxon>Taphrinomycotina</taxon>
        <taxon>Schizosaccharomycetes</taxon>
        <taxon>Schizosaccharomycetales</taxon>
        <taxon>Schizosaccharomycetaceae</taxon>
        <taxon>Schizosaccharomyces</taxon>
    </lineage>
</organism>
<keyword evidence="2" id="KW-1185">Reference proteome</keyword>
<accession>A0AAF0AUP1</accession>
<dbReference type="RefSeq" id="XP_056036050.1">
    <property type="nucleotide sequence ID" value="XM_056180426.1"/>
</dbReference>
<dbReference type="EMBL" id="CP115611">
    <property type="protein sequence ID" value="WBW71807.1"/>
    <property type="molecule type" value="Genomic_DNA"/>
</dbReference>
<protein>
    <submittedName>
        <fullName evidence="1">ER membrane protein, conserved protein</fullName>
    </submittedName>
</protein>
<dbReference type="AlphaFoldDB" id="A0AAF0AUP1"/>
<evidence type="ECO:0000313" key="1">
    <source>
        <dbReference type="EMBL" id="WBW71807.1"/>
    </source>
</evidence>
<proteinExistence type="predicted"/>
<dbReference type="GeneID" id="80875115"/>